<gene>
    <name evidence="10" type="ORF">D1614_16040</name>
</gene>
<comment type="similarity">
    <text evidence="8">Belongs to the TonB-dependent receptor family.</text>
</comment>
<dbReference type="Gene3D" id="2.40.170.20">
    <property type="entry name" value="TonB-dependent receptor, beta-barrel domain"/>
    <property type="match status" value="1"/>
</dbReference>
<feature type="non-terminal residue" evidence="10">
    <location>
        <position position="1"/>
    </location>
</feature>
<name>A0A399SX31_9BACT</name>
<dbReference type="InterPro" id="IPR039426">
    <property type="entry name" value="TonB-dep_rcpt-like"/>
</dbReference>
<keyword evidence="5" id="KW-0798">TonB box</keyword>
<evidence type="ECO:0000256" key="6">
    <source>
        <dbReference type="ARBA" id="ARBA00023136"/>
    </source>
</evidence>
<dbReference type="PANTHER" id="PTHR30069:SF42">
    <property type="entry name" value="FERRIC AEROBACTIN RECEPTOR"/>
    <property type="match status" value="1"/>
</dbReference>
<keyword evidence="11" id="KW-1185">Reference proteome</keyword>
<evidence type="ECO:0000256" key="1">
    <source>
        <dbReference type="ARBA" id="ARBA00004571"/>
    </source>
</evidence>
<evidence type="ECO:0000256" key="5">
    <source>
        <dbReference type="ARBA" id="ARBA00023077"/>
    </source>
</evidence>
<dbReference type="EMBL" id="QWGR01000009">
    <property type="protein sequence ID" value="RIJ47264.1"/>
    <property type="molecule type" value="Genomic_DNA"/>
</dbReference>
<organism evidence="10 11">
    <name type="scientific">Maribellus luteus</name>
    <dbReference type="NCBI Taxonomy" id="2305463"/>
    <lineage>
        <taxon>Bacteria</taxon>
        <taxon>Pseudomonadati</taxon>
        <taxon>Bacteroidota</taxon>
        <taxon>Bacteroidia</taxon>
        <taxon>Marinilabiliales</taxon>
        <taxon>Prolixibacteraceae</taxon>
        <taxon>Maribellus</taxon>
    </lineage>
</organism>
<evidence type="ECO:0000256" key="3">
    <source>
        <dbReference type="ARBA" id="ARBA00022452"/>
    </source>
</evidence>
<keyword evidence="3 8" id="KW-1134">Transmembrane beta strand</keyword>
<reference evidence="10 11" key="1">
    <citation type="submission" date="2018-08" db="EMBL/GenBank/DDBJ databases">
        <title>Pallidiluteibacterium maritimus gen. nov., sp. nov., isolated from coastal sediment.</title>
        <authorList>
            <person name="Zhou L.Y."/>
        </authorList>
    </citation>
    <scope>NUCLEOTIDE SEQUENCE [LARGE SCALE GENOMIC DNA]</scope>
    <source>
        <strain evidence="10 11">XSD2</strain>
    </source>
</reference>
<keyword evidence="2 8" id="KW-0813">Transport</keyword>
<dbReference type="Proteomes" id="UP000265926">
    <property type="component" value="Unassembled WGS sequence"/>
</dbReference>
<dbReference type="InterPro" id="IPR000531">
    <property type="entry name" value="Beta-barrel_TonB"/>
</dbReference>
<proteinExistence type="inferred from homology"/>
<feature type="domain" description="TonB-dependent receptor-like beta-barrel" evidence="9">
    <location>
        <begin position="28"/>
        <end position="475"/>
    </location>
</feature>
<evidence type="ECO:0000256" key="4">
    <source>
        <dbReference type="ARBA" id="ARBA00022692"/>
    </source>
</evidence>
<keyword evidence="7 8" id="KW-0998">Cell outer membrane</keyword>
<evidence type="ECO:0000313" key="11">
    <source>
        <dbReference type="Proteomes" id="UP000265926"/>
    </source>
</evidence>
<keyword evidence="4 8" id="KW-0812">Transmembrane</keyword>
<dbReference type="GO" id="GO:0044718">
    <property type="term" value="P:siderophore transmembrane transport"/>
    <property type="evidence" value="ECO:0007669"/>
    <property type="project" value="TreeGrafter"/>
</dbReference>
<comment type="caution">
    <text evidence="10">The sequence shown here is derived from an EMBL/GenBank/DDBJ whole genome shotgun (WGS) entry which is preliminary data.</text>
</comment>
<protein>
    <submittedName>
        <fullName evidence="10">TonB-dependent receptor</fullName>
    </submittedName>
</protein>
<accession>A0A399SX31</accession>
<keyword evidence="6 8" id="KW-0472">Membrane</keyword>
<evidence type="ECO:0000256" key="8">
    <source>
        <dbReference type="PROSITE-ProRule" id="PRU01360"/>
    </source>
</evidence>
<sequence length="511" mass="57340">YDADGVPVLPTYGMDNTDIYSTFAKVSYQLSENQKLTLNGNFYKSAQKTPFIAELAQVQVLNEEGDYILTPGYGVEGSIPSQEPTGTRLINTRLKYDADELLGGTTHFETDVYYQKTQNIFFYSESFENGGQSVINAEKYGIRPNFSTQLKAGLNSEISLTYGVDILRDKTNQGLLDGRLWVPNIEMTSWAPYLQSTFKLHDNWVLKAGLRYDDMQMNIDDYSTLPYSPKADGNFTSSVDVNGGKLTFSNVAWNFGIRYIKYDEFTPYLSYSQGFSIADLGVILRSAVAADINDINLKAAVTDNYEFGFMSKFRNVRFEAVGYYSKSNLGTGVVFSDEANAFIPSKQPQNIFGGELVMDVILVRNKLMAGSSYSYVEGFKHSADDKNDLSYLGGDVIAPAKTTAYITWTPGSKITTTLRMTHQSKRERFNPYQDTNGNWAFRHTEFPVSSFTILNFALDYKVRSNLSLSLGINNLLNEYYLSARSQWAAPLRTFTGVAEGINTRLGLNYNF</sequence>
<evidence type="ECO:0000256" key="2">
    <source>
        <dbReference type="ARBA" id="ARBA00022448"/>
    </source>
</evidence>
<evidence type="ECO:0000256" key="7">
    <source>
        <dbReference type="ARBA" id="ARBA00023237"/>
    </source>
</evidence>
<dbReference type="InterPro" id="IPR036942">
    <property type="entry name" value="Beta-barrel_TonB_sf"/>
</dbReference>
<dbReference type="Pfam" id="PF00593">
    <property type="entry name" value="TonB_dep_Rec_b-barrel"/>
    <property type="match status" value="1"/>
</dbReference>
<dbReference type="RefSeq" id="WP_162304529.1">
    <property type="nucleotide sequence ID" value="NZ_QWGR01000009.1"/>
</dbReference>
<comment type="subcellular location">
    <subcellularLocation>
        <location evidence="1 8">Cell outer membrane</location>
        <topology evidence="1 8">Multi-pass membrane protein</topology>
    </subcellularLocation>
</comment>
<dbReference type="SUPFAM" id="SSF56935">
    <property type="entry name" value="Porins"/>
    <property type="match status" value="1"/>
</dbReference>
<dbReference type="PROSITE" id="PS52016">
    <property type="entry name" value="TONB_DEPENDENT_REC_3"/>
    <property type="match status" value="1"/>
</dbReference>
<dbReference type="GO" id="GO:0009279">
    <property type="term" value="C:cell outer membrane"/>
    <property type="evidence" value="ECO:0007669"/>
    <property type="project" value="UniProtKB-SubCell"/>
</dbReference>
<evidence type="ECO:0000259" key="9">
    <source>
        <dbReference type="Pfam" id="PF00593"/>
    </source>
</evidence>
<keyword evidence="10" id="KW-0675">Receptor</keyword>
<dbReference type="GO" id="GO:0015344">
    <property type="term" value="F:siderophore uptake transmembrane transporter activity"/>
    <property type="evidence" value="ECO:0007669"/>
    <property type="project" value="TreeGrafter"/>
</dbReference>
<dbReference type="AlphaFoldDB" id="A0A399SX31"/>
<evidence type="ECO:0000313" key="10">
    <source>
        <dbReference type="EMBL" id="RIJ47264.1"/>
    </source>
</evidence>
<dbReference type="PANTHER" id="PTHR30069">
    <property type="entry name" value="TONB-DEPENDENT OUTER MEMBRANE RECEPTOR"/>
    <property type="match status" value="1"/>
</dbReference>